<reference evidence="3 4" key="1">
    <citation type="submission" date="2024-05" db="EMBL/GenBank/DDBJ databases">
        <authorList>
            <person name="Wallberg A."/>
        </authorList>
    </citation>
    <scope>NUCLEOTIDE SEQUENCE [LARGE SCALE GENOMIC DNA]</scope>
</reference>
<dbReference type="InterPro" id="IPR036179">
    <property type="entry name" value="Ig-like_dom_sf"/>
</dbReference>
<proteinExistence type="predicted"/>
<dbReference type="Pfam" id="PF07679">
    <property type="entry name" value="I-set"/>
    <property type="match status" value="1"/>
</dbReference>
<dbReference type="InterPro" id="IPR013783">
    <property type="entry name" value="Ig-like_fold"/>
</dbReference>
<dbReference type="GO" id="GO:0098632">
    <property type="term" value="F:cell-cell adhesion mediator activity"/>
    <property type="evidence" value="ECO:0007669"/>
    <property type="project" value="TreeGrafter"/>
</dbReference>
<dbReference type="GO" id="GO:0030424">
    <property type="term" value="C:axon"/>
    <property type="evidence" value="ECO:0007669"/>
    <property type="project" value="TreeGrafter"/>
</dbReference>
<dbReference type="Gene3D" id="2.60.40.10">
    <property type="entry name" value="Immunoglobulins"/>
    <property type="match status" value="1"/>
</dbReference>
<keyword evidence="1" id="KW-0393">Immunoglobulin domain</keyword>
<dbReference type="Proteomes" id="UP001497623">
    <property type="component" value="Unassembled WGS sequence"/>
</dbReference>
<dbReference type="InterPro" id="IPR013098">
    <property type="entry name" value="Ig_I-set"/>
</dbReference>
<evidence type="ECO:0000259" key="2">
    <source>
        <dbReference type="Pfam" id="PF07679"/>
    </source>
</evidence>
<keyword evidence="4" id="KW-1185">Reference proteome</keyword>
<comment type="caution">
    <text evidence="3">The sequence shown here is derived from an EMBL/GenBank/DDBJ whole genome shotgun (WGS) entry which is preliminary data.</text>
</comment>
<organism evidence="3 4">
    <name type="scientific">Meganyctiphanes norvegica</name>
    <name type="common">Northern krill</name>
    <name type="synonym">Thysanopoda norvegica</name>
    <dbReference type="NCBI Taxonomy" id="48144"/>
    <lineage>
        <taxon>Eukaryota</taxon>
        <taxon>Metazoa</taxon>
        <taxon>Ecdysozoa</taxon>
        <taxon>Arthropoda</taxon>
        <taxon>Crustacea</taxon>
        <taxon>Multicrustacea</taxon>
        <taxon>Malacostraca</taxon>
        <taxon>Eumalacostraca</taxon>
        <taxon>Eucarida</taxon>
        <taxon>Euphausiacea</taxon>
        <taxon>Euphausiidae</taxon>
        <taxon>Meganyctiphanes</taxon>
    </lineage>
</organism>
<dbReference type="GO" id="GO:0005886">
    <property type="term" value="C:plasma membrane"/>
    <property type="evidence" value="ECO:0007669"/>
    <property type="project" value="TreeGrafter"/>
</dbReference>
<feature type="domain" description="Immunoglobulin I-set" evidence="2">
    <location>
        <begin position="26"/>
        <end position="60"/>
    </location>
</feature>
<accession>A0AAV2SSS5</accession>
<dbReference type="SUPFAM" id="SSF48726">
    <property type="entry name" value="Immunoglobulin"/>
    <property type="match status" value="2"/>
</dbReference>
<dbReference type="GO" id="GO:0007411">
    <property type="term" value="P:axon guidance"/>
    <property type="evidence" value="ECO:0007669"/>
    <property type="project" value="TreeGrafter"/>
</dbReference>
<dbReference type="GO" id="GO:0070593">
    <property type="term" value="P:dendrite self-avoidance"/>
    <property type="evidence" value="ECO:0007669"/>
    <property type="project" value="TreeGrafter"/>
</dbReference>
<sequence>MYFFNFASHFWSMVCTGGRRHLLRNGNLVITPVSRDDDGVYTCTAKNIYGEDSSSGRLIVLREPEFYKSPPDVIREAVGRSITMECEAYTDEILDTTYMWRHNDMRIELDDTNYLKNLAYEMGYDYEEREKGKI</sequence>
<dbReference type="PANTHER" id="PTHR10075">
    <property type="entry name" value="BASIGIN RELATED"/>
    <property type="match status" value="1"/>
</dbReference>
<dbReference type="GO" id="GO:0007156">
    <property type="term" value="P:homophilic cell adhesion via plasma membrane adhesion molecules"/>
    <property type="evidence" value="ECO:0007669"/>
    <property type="project" value="TreeGrafter"/>
</dbReference>
<gene>
    <name evidence="3" type="ORF">MNOR_LOCUS39529</name>
</gene>
<evidence type="ECO:0000256" key="1">
    <source>
        <dbReference type="ARBA" id="ARBA00023319"/>
    </source>
</evidence>
<feature type="non-terminal residue" evidence="3">
    <location>
        <position position="134"/>
    </location>
</feature>
<dbReference type="EMBL" id="CAXKWB010104312">
    <property type="protein sequence ID" value="CAL4227279.1"/>
    <property type="molecule type" value="Genomic_DNA"/>
</dbReference>
<name>A0AAV2SSS5_MEGNR</name>
<evidence type="ECO:0000313" key="4">
    <source>
        <dbReference type="Proteomes" id="UP001497623"/>
    </source>
</evidence>
<protein>
    <recommendedName>
        <fullName evidence="2">Immunoglobulin I-set domain-containing protein</fullName>
    </recommendedName>
</protein>
<dbReference type="PANTHER" id="PTHR10075:SF100">
    <property type="entry name" value="FASCICLIN-2"/>
    <property type="match status" value="1"/>
</dbReference>
<dbReference type="AlphaFoldDB" id="A0AAV2SSS5"/>
<evidence type="ECO:0000313" key="3">
    <source>
        <dbReference type="EMBL" id="CAL4227279.1"/>
    </source>
</evidence>